<evidence type="ECO:0008006" key="3">
    <source>
        <dbReference type="Google" id="ProtNLM"/>
    </source>
</evidence>
<accession>A0AAU9DJM4</accession>
<evidence type="ECO:0000313" key="1">
    <source>
        <dbReference type="EMBL" id="BDD12705.1"/>
    </source>
</evidence>
<name>A0AAU9DJM4_9BACT</name>
<reference evidence="1 2" key="1">
    <citation type="submission" date="2021-12" db="EMBL/GenBank/DDBJ databases">
        <title>Genome sequencing of bacteria with rrn-lacking chromosome and rrn-plasmid.</title>
        <authorList>
            <person name="Anda M."/>
            <person name="Iwasaki W."/>
        </authorList>
    </citation>
    <scope>NUCLEOTIDE SEQUENCE [LARGE SCALE GENOMIC DNA]</scope>
    <source>
        <strain evidence="1 2">DSM 100852</strain>
        <plasmid evidence="1 2">pFA6</plasmid>
    </source>
</reference>
<sequence>MSNSEFPVEYINDSYLKITYLKTYDDEEFSELHKHLIDFQTKCPNKGLLMVDTKKMGVLSMEKQAHIAKYVVPTLSEQAGQKMRIALLLGDDVFASFGAKNIAQKSDDASVTKPFSDQSEAETWLTESV</sequence>
<gene>
    <name evidence="1" type="ORF">FUAX_51370</name>
</gene>
<dbReference type="AlphaFoldDB" id="A0AAU9DJM4"/>
<dbReference type="Proteomes" id="UP001348817">
    <property type="component" value="Plasmid pFA6"/>
</dbReference>
<dbReference type="EMBL" id="AP025320">
    <property type="protein sequence ID" value="BDD12705.1"/>
    <property type="molecule type" value="Genomic_DNA"/>
</dbReference>
<dbReference type="KEGG" id="fax:FUAX_51370"/>
<keyword evidence="2" id="KW-1185">Reference proteome</keyword>
<protein>
    <recommendedName>
        <fullName evidence="3">STAS/SEC14 domain-containing protein</fullName>
    </recommendedName>
</protein>
<proteinExistence type="predicted"/>
<geneLocation type="plasmid" evidence="1 2">
    <name>pFA6</name>
</geneLocation>
<organism evidence="1 2">
    <name type="scientific">Fulvitalea axinellae</name>
    <dbReference type="NCBI Taxonomy" id="1182444"/>
    <lineage>
        <taxon>Bacteria</taxon>
        <taxon>Pseudomonadati</taxon>
        <taxon>Bacteroidota</taxon>
        <taxon>Cytophagia</taxon>
        <taxon>Cytophagales</taxon>
        <taxon>Persicobacteraceae</taxon>
        <taxon>Fulvitalea</taxon>
    </lineage>
</organism>
<evidence type="ECO:0000313" key="2">
    <source>
        <dbReference type="Proteomes" id="UP001348817"/>
    </source>
</evidence>
<keyword evidence="1" id="KW-0614">Plasmid</keyword>
<dbReference type="RefSeq" id="WP_338396009.1">
    <property type="nucleotide sequence ID" value="NZ_AP025320.1"/>
</dbReference>